<dbReference type="PANTHER" id="PTHR30600:SF4">
    <property type="entry name" value="CYTOCHROME C DOMAIN-CONTAINING PROTEIN"/>
    <property type="match status" value="1"/>
</dbReference>
<dbReference type="PROSITE" id="PS51007">
    <property type="entry name" value="CYTC"/>
    <property type="match status" value="2"/>
</dbReference>
<dbReference type="EMBL" id="JAVDTI010000013">
    <property type="protein sequence ID" value="MDR6809787.1"/>
    <property type="molecule type" value="Genomic_DNA"/>
</dbReference>
<evidence type="ECO:0000259" key="5">
    <source>
        <dbReference type="PROSITE" id="PS51007"/>
    </source>
</evidence>
<evidence type="ECO:0000256" key="1">
    <source>
        <dbReference type="ARBA" id="ARBA00022617"/>
    </source>
</evidence>
<dbReference type="Pfam" id="PF06537">
    <property type="entry name" value="DHOR"/>
    <property type="match status" value="2"/>
</dbReference>
<protein>
    <submittedName>
        <fullName evidence="6">CxxC motif-containing protein (DUF1111 family)</fullName>
    </submittedName>
</protein>
<sequence>MKQWLLFWTVVLGCLSIYSCDSMLPGARPEDQVLDGPVNGLSPENQKRFLLGDAAFNNDVFTASKGLGPIFVSTSCGSCHAGDGKGTPFSTLTRFGQKDQTGNKYLHLGGPQLQNRAIPGYLPEKIPSGATFSKFTPPANTGLGFLELVSDQEILSMADPLDSNGDGVSGVPSYGTLPAFITAATNAVEKDGKYIHRFGKKAAAYNLLHQTVNAYSQDIGISSVFSPKDIYHGQDIDPEISSQTIYDVVFYLQTLKAPTPRNTGNAQVQQGKQTFIDIGCEGCHRQTLKTGNSPIASLSNQTFHPYTDLLLHDVGPELDDGYTEGSATSAEWRTPPLWGLGLSPRSQGGKYFLMHDGRATSVRAAILMHGGEGQRSRDRFENLTSSDQNKLIQFLESL</sequence>
<accession>A0ABU1R8N7</accession>
<dbReference type="PROSITE" id="PS51257">
    <property type="entry name" value="PROKAR_LIPOPROTEIN"/>
    <property type="match status" value="1"/>
</dbReference>
<evidence type="ECO:0000256" key="4">
    <source>
        <dbReference type="PROSITE-ProRule" id="PRU00433"/>
    </source>
</evidence>
<dbReference type="InterPro" id="IPR010538">
    <property type="entry name" value="DHOR"/>
</dbReference>
<dbReference type="Proteomes" id="UP001264980">
    <property type="component" value="Unassembled WGS sequence"/>
</dbReference>
<dbReference type="InterPro" id="IPR009056">
    <property type="entry name" value="Cyt_c-like_dom"/>
</dbReference>
<feature type="domain" description="Cytochrome c" evidence="5">
    <location>
        <begin position="52"/>
        <end position="165"/>
    </location>
</feature>
<proteinExistence type="predicted"/>
<evidence type="ECO:0000313" key="6">
    <source>
        <dbReference type="EMBL" id="MDR6809787.1"/>
    </source>
</evidence>
<keyword evidence="1 4" id="KW-0349">Heme</keyword>
<keyword evidence="7" id="KW-1185">Reference proteome</keyword>
<dbReference type="Gene3D" id="1.10.760.10">
    <property type="entry name" value="Cytochrome c-like domain"/>
    <property type="match status" value="1"/>
</dbReference>
<dbReference type="PANTHER" id="PTHR30600">
    <property type="entry name" value="CYTOCHROME C PEROXIDASE-RELATED"/>
    <property type="match status" value="1"/>
</dbReference>
<dbReference type="SUPFAM" id="SSF46626">
    <property type="entry name" value="Cytochrome c"/>
    <property type="match status" value="1"/>
</dbReference>
<dbReference type="InterPro" id="IPR051395">
    <property type="entry name" value="Cytochrome_c_Peroxidase/MauG"/>
</dbReference>
<feature type="domain" description="Cytochrome c" evidence="5">
    <location>
        <begin position="266"/>
        <end position="398"/>
    </location>
</feature>
<dbReference type="InterPro" id="IPR036909">
    <property type="entry name" value="Cyt_c-like_dom_sf"/>
</dbReference>
<evidence type="ECO:0000256" key="2">
    <source>
        <dbReference type="ARBA" id="ARBA00022723"/>
    </source>
</evidence>
<keyword evidence="2 4" id="KW-0479">Metal-binding</keyword>
<dbReference type="RefSeq" id="WP_291036852.1">
    <property type="nucleotide sequence ID" value="NZ_JAVDTI010000013.1"/>
</dbReference>
<evidence type="ECO:0000313" key="7">
    <source>
        <dbReference type="Proteomes" id="UP001264980"/>
    </source>
</evidence>
<organism evidence="6 7">
    <name type="scientific">Dyadobacter fermentans</name>
    <dbReference type="NCBI Taxonomy" id="94254"/>
    <lineage>
        <taxon>Bacteria</taxon>
        <taxon>Pseudomonadati</taxon>
        <taxon>Bacteroidota</taxon>
        <taxon>Cytophagia</taxon>
        <taxon>Cytophagales</taxon>
        <taxon>Spirosomataceae</taxon>
        <taxon>Dyadobacter</taxon>
    </lineage>
</organism>
<keyword evidence="3 4" id="KW-0408">Iron</keyword>
<evidence type="ECO:0000256" key="3">
    <source>
        <dbReference type="ARBA" id="ARBA00023004"/>
    </source>
</evidence>
<reference evidence="6 7" key="1">
    <citation type="submission" date="2023-07" db="EMBL/GenBank/DDBJ databases">
        <title>Sorghum-associated microbial communities from plants grown in Nebraska, USA.</title>
        <authorList>
            <person name="Schachtman D."/>
        </authorList>
    </citation>
    <scope>NUCLEOTIDE SEQUENCE [LARGE SCALE GENOMIC DNA]</scope>
    <source>
        <strain evidence="6 7">BE57</strain>
    </source>
</reference>
<name>A0ABU1R8N7_9BACT</name>
<gene>
    <name evidence="6" type="ORF">J2W84_006863</name>
</gene>
<comment type="caution">
    <text evidence="6">The sequence shown here is derived from an EMBL/GenBank/DDBJ whole genome shotgun (WGS) entry which is preliminary data.</text>
</comment>